<organism evidence="9 10">
    <name type="scientific">Caenorhabditis remanei</name>
    <name type="common">Caenorhabditis vulgaris</name>
    <dbReference type="NCBI Taxonomy" id="31234"/>
    <lineage>
        <taxon>Eukaryota</taxon>
        <taxon>Metazoa</taxon>
        <taxon>Ecdysozoa</taxon>
        <taxon>Nematoda</taxon>
        <taxon>Chromadorea</taxon>
        <taxon>Rhabditida</taxon>
        <taxon>Rhabditina</taxon>
        <taxon>Rhabditomorpha</taxon>
        <taxon>Rhabditoidea</taxon>
        <taxon>Rhabditidae</taxon>
        <taxon>Peloderinae</taxon>
        <taxon>Caenorhabditis</taxon>
    </lineage>
</organism>
<accession>A0A260ZYR5</accession>
<dbReference type="GO" id="GO:0051537">
    <property type="term" value="F:2 iron, 2 sulfur cluster binding"/>
    <property type="evidence" value="ECO:0007669"/>
    <property type="project" value="UniProtKB-UniRule"/>
</dbReference>
<comment type="cofactor">
    <cofactor evidence="6">
        <name>[2Fe-2S] cluster</name>
        <dbReference type="ChEBI" id="CHEBI:190135"/>
    </cofactor>
    <text evidence="6">Binds 1 [2Fe-2S] cluster.</text>
</comment>
<dbReference type="SMART" id="SM00704">
    <property type="entry name" value="ZnF_CDGSH"/>
    <property type="match status" value="1"/>
</dbReference>
<feature type="non-terminal residue" evidence="9">
    <location>
        <position position="1"/>
    </location>
</feature>
<evidence type="ECO:0000256" key="6">
    <source>
        <dbReference type="RuleBase" id="RU369084"/>
    </source>
</evidence>
<evidence type="ECO:0000256" key="4">
    <source>
        <dbReference type="ARBA" id="ARBA00023004"/>
    </source>
</evidence>
<evidence type="ECO:0000259" key="7">
    <source>
        <dbReference type="SMART" id="SM00704"/>
    </source>
</evidence>
<keyword evidence="2 6" id="KW-0001">2Fe-2S</keyword>
<dbReference type="Gene3D" id="3.40.5.90">
    <property type="entry name" value="CDGSH iron-sulfur domain, mitoNEET-type"/>
    <property type="match status" value="1"/>
</dbReference>
<name>A0A260ZYR5_CAERE</name>
<evidence type="ECO:0000256" key="2">
    <source>
        <dbReference type="ARBA" id="ARBA00022714"/>
    </source>
</evidence>
<reference evidence="8 11" key="3">
    <citation type="submission" date="2019-12" db="EMBL/GenBank/DDBJ databases">
        <title>Chromosome-level assembly of the Caenorhabditis remanei genome.</title>
        <authorList>
            <person name="Teterina A.A."/>
            <person name="Willis J.H."/>
            <person name="Phillips P.C."/>
        </authorList>
    </citation>
    <scope>NUCLEOTIDE SEQUENCE [LARGE SCALE GENOMIC DNA]</scope>
    <source>
        <strain evidence="8 11">PX506</strain>
        <tissue evidence="8">Whole organism</tissue>
    </source>
</reference>
<keyword evidence="6" id="KW-0256">Endoplasmic reticulum</keyword>
<evidence type="ECO:0000256" key="3">
    <source>
        <dbReference type="ARBA" id="ARBA00022723"/>
    </source>
</evidence>
<dbReference type="AlphaFoldDB" id="A0A260ZYR5"/>
<dbReference type="GO" id="GO:0010506">
    <property type="term" value="P:regulation of autophagy"/>
    <property type="evidence" value="ECO:0007669"/>
    <property type="project" value="UniProtKB-UniRule"/>
</dbReference>
<gene>
    <name evidence="9" type="ORF">FL82_21650</name>
    <name evidence="8" type="ORF">GCK72_005341</name>
</gene>
<dbReference type="EMBL" id="NMWX01000032">
    <property type="protein sequence ID" value="OZF90464.1"/>
    <property type="molecule type" value="Genomic_DNA"/>
</dbReference>
<dbReference type="InterPro" id="IPR018967">
    <property type="entry name" value="FeS-contain_CDGSH-typ"/>
</dbReference>
<dbReference type="GO" id="GO:0005741">
    <property type="term" value="C:mitochondrial outer membrane"/>
    <property type="evidence" value="ECO:0007669"/>
    <property type="project" value="TreeGrafter"/>
</dbReference>
<keyword evidence="6" id="KW-0472">Membrane</keyword>
<feature type="domain" description="Iron-binding zinc finger CDGSH type" evidence="7">
    <location>
        <begin position="84"/>
        <end position="122"/>
    </location>
</feature>
<evidence type="ECO:0000313" key="10">
    <source>
        <dbReference type="Proteomes" id="UP000216624"/>
    </source>
</evidence>
<comment type="subcellular location">
    <subcellularLocation>
        <location evidence="6">Endoplasmic reticulum membrane</location>
        <topology evidence="6">Single-pass membrane protein</topology>
    </subcellularLocation>
</comment>
<dbReference type="Proteomes" id="UP000483820">
    <property type="component" value="Chromosome II"/>
</dbReference>
<protein>
    <recommendedName>
        <fullName evidence="6">CDGSH iron-sulfur domain-containing protein 2 homologue</fullName>
    </recommendedName>
</protein>
<dbReference type="GO" id="GO:0005789">
    <property type="term" value="C:endoplasmic reticulum membrane"/>
    <property type="evidence" value="ECO:0007669"/>
    <property type="project" value="UniProtKB-SubCell"/>
</dbReference>
<evidence type="ECO:0000256" key="5">
    <source>
        <dbReference type="ARBA" id="ARBA00023014"/>
    </source>
</evidence>
<keyword evidence="3 6" id="KW-0479">Metal-binding</keyword>
<evidence type="ECO:0000256" key="1">
    <source>
        <dbReference type="ARBA" id="ARBA00008624"/>
    </source>
</evidence>
<sequence>MTISGFCILSLIQDHCCSTTPEHCSASELGELAKMSCPTQISGRCVASTVAVLAGGALIGYIVGYKLGQRTARCNYKIQLDSQKIADTVDIEDIGEKKAFCRCWKSEKWPYCDGSHGKHNKETGDNVGPLIVKSEKK</sequence>
<keyword evidence="4 6" id="KW-0408">Iron</keyword>
<keyword evidence="5 6" id="KW-0411">Iron-sulfur</keyword>
<proteinExistence type="inferred from homology"/>
<reference evidence="10" key="1">
    <citation type="submission" date="2017-08" db="EMBL/GenBank/DDBJ databases">
        <authorList>
            <person name="Fierst J.L."/>
        </authorList>
    </citation>
    <scope>NUCLEOTIDE SEQUENCE [LARGE SCALE GENOMIC DNA]</scope>
    <source>
        <strain evidence="10">PX439</strain>
    </source>
</reference>
<reference evidence="9" key="2">
    <citation type="submission" date="2017-08" db="EMBL/GenBank/DDBJ databases">
        <authorList>
            <person name="de Groot N.N."/>
        </authorList>
    </citation>
    <scope>NUCLEOTIDE SEQUENCE [LARGE SCALE GENOMIC DNA]</scope>
    <source>
        <strain evidence="9">PX439</strain>
    </source>
</reference>
<keyword evidence="6" id="KW-0812">Transmembrane</keyword>
<evidence type="ECO:0000313" key="8">
    <source>
        <dbReference type="EMBL" id="KAF1765389.1"/>
    </source>
</evidence>
<evidence type="ECO:0000313" key="11">
    <source>
        <dbReference type="Proteomes" id="UP000483820"/>
    </source>
</evidence>
<dbReference type="EMBL" id="WUAV01000002">
    <property type="protein sequence ID" value="KAF1765389.1"/>
    <property type="molecule type" value="Genomic_DNA"/>
</dbReference>
<dbReference type="InterPro" id="IPR042216">
    <property type="entry name" value="MitoNEET_CISD"/>
</dbReference>
<keyword evidence="6" id="KW-1133">Transmembrane helix</keyword>
<dbReference type="Proteomes" id="UP000216624">
    <property type="component" value="Unassembled WGS sequence"/>
</dbReference>
<comment type="similarity">
    <text evidence="1 6">Belongs to the CISD protein family. CISD2 subfamily.</text>
</comment>
<dbReference type="PANTHER" id="PTHR13680:SF5">
    <property type="entry name" value="CDGSH IRON-SULFUR DOMAIN-CONTAINING PROTEIN 1"/>
    <property type="match status" value="1"/>
</dbReference>
<keyword evidence="10" id="KW-1185">Reference proteome</keyword>
<dbReference type="PANTHER" id="PTHR13680">
    <property type="entry name" value="CDGSH IRON-SULFUR DOMAIN-CONTAINING PROTEIN 1"/>
    <property type="match status" value="1"/>
</dbReference>
<dbReference type="InterPro" id="IPR045131">
    <property type="entry name" value="CISD1/2"/>
</dbReference>
<comment type="caution">
    <text evidence="9">The sequence shown here is derived from an EMBL/GenBank/DDBJ whole genome shotgun (WGS) entry which is preliminary data.</text>
</comment>
<dbReference type="FunFam" id="3.40.5.90:FF:000001">
    <property type="entry name" value="CDGSH iron-sulfur domain-containing protein 1"/>
    <property type="match status" value="1"/>
</dbReference>
<feature type="transmembrane region" description="Helical" evidence="6">
    <location>
        <begin position="41"/>
        <end position="63"/>
    </location>
</feature>
<dbReference type="GO" id="GO:0046872">
    <property type="term" value="F:metal ion binding"/>
    <property type="evidence" value="ECO:0007669"/>
    <property type="project" value="UniProtKB-UniRule"/>
</dbReference>
<evidence type="ECO:0000313" key="9">
    <source>
        <dbReference type="EMBL" id="OZF90464.1"/>
    </source>
</evidence>
<dbReference type="Pfam" id="PF09360">
    <property type="entry name" value="zf-CDGSH"/>
    <property type="match status" value="1"/>
</dbReference>